<feature type="compositionally biased region" description="Basic residues" evidence="1">
    <location>
        <begin position="415"/>
        <end position="425"/>
    </location>
</feature>
<dbReference type="HOGENOM" id="CLU_623189_0_0_1"/>
<name>K3XHW3_SETIT</name>
<evidence type="ECO:0000313" key="3">
    <source>
        <dbReference type="EMBL" id="RCV23373.1"/>
    </source>
</evidence>
<dbReference type="InterPro" id="IPR044810">
    <property type="entry name" value="WRKY_plant"/>
</dbReference>
<feature type="chain" id="PRO_5010125740" description="WRKY domain-containing protein" evidence="2">
    <location>
        <begin position="23"/>
        <end position="440"/>
    </location>
</feature>
<evidence type="ECO:0000313" key="4">
    <source>
        <dbReference type="EnsemblPlants" id="KQL03158"/>
    </source>
</evidence>
<reference evidence="3" key="2">
    <citation type="submission" date="2015-07" db="EMBL/GenBank/DDBJ databases">
        <authorList>
            <person name="Noorani M."/>
        </authorList>
    </citation>
    <scope>NUCLEOTIDE SEQUENCE</scope>
    <source>
        <strain evidence="3">Yugu1</strain>
    </source>
</reference>
<feature type="signal peptide" evidence="2">
    <location>
        <begin position="1"/>
        <end position="22"/>
    </location>
</feature>
<evidence type="ECO:0000256" key="1">
    <source>
        <dbReference type="SAM" id="MobiDB-lite"/>
    </source>
</evidence>
<dbReference type="EnsemblPlants" id="KQL03158">
    <property type="protein sequence ID" value="KQL03158"/>
    <property type="gene ID" value="SETIT_001485mg"/>
</dbReference>
<evidence type="ECO:0000256" key="2">
    <source>
        <dbReference type="SAM" id="SignalP"/>
    </source>
</evidence>
<feature type="region of interest" description="Disordered" evidence="1">
    <location>
        <begin position="264"/>
        <end position="284"/>
    </location>
</feature>
<feature type="compositionally biased region" description="Low complexity" evidence="1">
    <location>
        <begin position="426"/>
        <end position="440"/>
    </location>
</feature>
<dbReference type="OrthoDB" id="2020995at2759"/>
<evidence type="ECO:0000313" key="5">
    <source>
        <dbReference type="Proteomes" id="UP000004995"/>
    </source>
</evidence>
<feature type="compositionally biased region" description="Basic residues" evidence="1">
    <location>
        <begin position="324"/>
        <end position="345"/>
    </location>
</feature>
<dbReference type="Proteomes" id="UP000004995">
    <property type="component" value="Unassembled WGS sequence"/>
</dbReference>
<reference evidence="3 5" key="1">
    <citation type="journal article" date="2012" name="Nat. Biotechnol.">
        <title>Reference genome sequence of the model plant Setaria.</title>
        <authorList>
            <person name="Bennetzen J.L."/>
            <person name="Schmutz J."/>
            <person name="Wang H."/>
            <person name="Percifield R."/>
            <person name="Hawkins J."/>
            <person name="Pontaroli A.C."/>
            <person name="Estep M."/>
            <person name="Feng L."/>
            <person name="Vaughn J.N."/>
            <person name="Grimwood J."/>
            <person name="Jenkins J."/>
            <person name="Barry K."/>
            <person name="Lindquist E."/>
            <person name="Hellsten U."/>
            <person name="Deshpande S."/>
            <person name="Wang X."/>
            <person name="Wu X."/>
            <person name="Mitros T."/>
            <person name="Triplett J."/>
            <person name="Yang X."/>
            <person name="Ye C.Y."/>
            <person name="Mauro-Herrera M."/>
            <person name="Wang L."/>
            <person name="Li P."/>
            <person name="Sharma M."/>
            <person name="Sharma R."/>
            <person name="Ronald P.C."/>
            <person name="Panaud O."/>
            <person name="Kellogg E.A."/>
            <person name="Brutnell T.P."/>
            <person name="Doust A.N."/>
            <person name="Tuskan G.A."/>
            <person name="Rokhsar D."/>
            <person name="Devos K.M."/>
        </authorList>
    </citation>
    <scope>NUCLEOTIDE SEQUENCE [LARGE SCALE GENOMIC DNA]</scope>
    <source>
        <strain evidence="5">cv. Yugu1</strain>
        <strain evidence="3">Yugu1</strain>
    </source>
</reference>
<sequence>MDKGHLLAFLGLPLHLHGRMSADDPGGSRRSVEVDFFSDDNKQTCVVERDEPRAASSGLAINKEDLTINLLPAATHDEETKPKEEVELQAELGRMNEENQRLRGMLAQVTTSYQALQMHLLTLMQQAQHQQAPAPLAAVAPIAPPPRQLQLDQQPASNSSTEVGSPRRSSSTANNKEDSPEATGGPAEGRPQQLDQASMRKARVSVRARSEAPIIADGCQWRKVRPEDGQGQPLPASLLPMHHGQRMPRAQAGAALRRRPLHPHHHLRGHAQPPAAARRHGHGLHHLRRRIHAALGLHAQRRQQLPRARRAALLLQHGHHLRVRALPHCHARPHPRPANRRRRRATASAASAAAATAGAAALQPVQVLRPAHVLVAGCWYNNAPADRDRAGRHRQRRGGRHHGGSQLHGGAGGGHHVHHRRRRPAAARQQQQQQQCHEQQ</sequence>
<feature type="region of interest" description="Disordered" evidence="1">
    <location>
        <begin position="384"/>
        <end position="440"/>
    </location>
</feature>
<dbReference type="eggNOG" id="ENOG502QSY8">
    <property type="taxonomic scope" value="Eukaryota"/>
</dbReference>
<dbReference type="EMBL" id="CM003532">
    <property type="protein sequence ID" value="RCV23373.1"/>
    <property type="molecule type" value="Genomic_DNA"/>
</dbReference>
<dbReference type="Gramene" id="KQL03158">
    <property type="protein sequence ID" value="KQL03158"/>
    <property type="gene ID" value="SETIT_001485mg"/>
</dbReference>
<feature type="compositionally biased region" description="Polar residues" evidence="1">
    <location>
        <begin position="156"/>
        <end position="174"/>
    </location>
</feature>
<feature type="compositionally biased region" description="Basic residues" evidence="1">
    <location>
        <begin position="390"/>
        <end position="403"/>
    </location>
</feature>
<proteinExistence type="predicted"/>
<accession>K3XHW3</accession>
<protein>
    <recommendedName>
        <fullName evidence="6">WRKY domain-containing protein</fullName>
    </recommendedName>
</protein>
<dbReference type="EMBL" id="AGNK02002730">
    <property type="status" value="NOT_ANNOTATED_CDS"/>
    <property type="molecule type" value="Genomic_DNA"/>
</dbReference>
<feature type="region of interest" description="Disordered" evidence="1">
    <location>
        <begin position="324"/>
        <end position="351"/>
    </location>
</feature>
<gene>
    <name evidence="4" type="primary">LOC101772439</name>
    <name evidence="3" type="ORF">SETIT_5G001000v2</name>
</gene>
<keyword evidence="2" id="KW-0732">Signal</keyword>
<feature type="region of interest" description="Disordered" evidence="1">
    <location>
        <begin position="221"/>
        <end position="241"/>
    </location>
</feature>
<evidence type="ECO:0008006" key="6">
    <source>
        <dbReference type="Google" id="ProtNLM"/>
    </source>
</evidence>
<dbReference type="PANTHER" id="PTHR31429">
    <property type="entry name" value="WRKY TRANSCRIPTION FACTOR 36-RELATED"/>
    <property type="match status" value="1"/>
</dbReference>
<feature type="region of interest" description="Disordered" evidence="1">
    <location>
        <begin position="147"/>
        <end position="209"/>
    </location>
</feature>
<dbReference type="AlphaFoldDB" id="K3XHW3"/>
<reference evidence="4" key="3">
    <citation type="submission" date="2018-08" db="UniProtKB">
        <authorList>
            <consortium name="EnsemblPlants"/>
        </authorList>
    </citation>
    <scope>IDENTIFICATION</scope>
    <source>
        <strain evidence="4">Yugu1</strain>
    </source>
</reference>
<dbReference type="PANTHER" id="PTHR31429:SF106">
    <property type="entry name" value="WRKY TRANSCRIPTION FACTOR 31-RELATED"/>
    <property type="match status" value="1"/>
</dbReference>
<dbReference type="STRING" id="4555.K3XHW3"/>
<dbReference type="GO" id="GO:0003700">
    <property type="term" value="F:DNA-binding transcription factor activity"/>
    <property type="evidence" value="ECO:0007669"/>
    <property type="project" value="InterPro"/>
</dbReference>
<organism evidence="4 5">
    <name type="scientific">Setaria italica</name>
    <name type="common">Foxtail millet</name>
    <name type="synonym">Panicum italicum</name>
    <dbReference type="NCBI Taxonomy" id="4555"/>
    <lineage>
        <taxon>Eukaryota</taxon>
        <taxon>Viridiplantae</taxon>
        <taxon>Streptophyta</taxon>
        <taxon>Embryophyta</taxon>
        <taxon>Tracheophyta</taxon>
        <taxon>Spermatophyta</taxon>
        <taxon>Magnoliopsida</taxon>
        <taxon>Liliopsida</taxon>
        <taxon>Poales</taxon>
        <taxon>Poaceae</taxon>
        <taxon>PACMAD clade</taxon>
        <taxon>Panicoideae</taxon>
        <taxon>Panicodae</taxon>
        <taxon>Paniceae</taxon>
        <taxon>Cenchrinae</taxon>
        <taxon>Setaria</taxon>
    </lineage>
</organism>
<keyword evidence="5" id="KW-1185">Reference proteome</keyword>